<evidence type="ECO:0000313" key="5">
    <source>
        <dbReference type="EMBL" id="KAK3520830.1"/>
    </source>
</evidence>
<dbReference type="InterPro" id="IPR024336">
    <property type="entry name" value="tRNA_splic_suSen54_N"/>
</dbReference>
<comment type="similarity">
    <text evidence="1">Belongs to the SEN54 family.</text>
</comment>
<evidence type="ECO:0000256" key="1">
    <source>
        <dbReference type="ARBA" id="ARBA00005736"/>
    </source>
</evidence>
<proteinExistence type="inferred from homology"/>
<feature type="region of interest" description="Disordered" evidence="3">
    <location>
        <begin position="285"/>
        <end position="311"/>
    </location>
</feature>
<keyword evidence="6" id="KW-1185">Reference proteome</keyword>
<sequence>VSLGIKAGYTLDRLPTHHRAHTHSFTHAITHYGQFRDSNQPRKKMSLDCGRKPTKHGENMQTPHSDSSELLQSRSRNHKIPVRGQKEFLPNDSEQQKACLQNALDEHWMLVTEERVERVGNLVNAEWIPEEKLVKLKSPAGKFWQTMGFSEQGKQCLFPEEALYLMECGNVQVFYQDLPLSLQEGYESFLSAETVTLHQYQVFSHLKRLGYVVNRYDTRQQMNLPLSNNKLSKQLKRKWNQSPGLCNKKSSASSEVSTGQHEGEINTNVPCSSLEAPGQLETQKASQGEILKFDPESKRAPGRNWWTNIPSKPQPDSFQPSIWYWDFSCISFPDLGSYNASCACLPPPDPSLLPGALQVPECHMANWHRNINLKQEHWSKQERQREQNRHRCNINDDQSVRQCRNWVEYLELVEKRRSQQHNRKPTNFRELEVLPLAQPRKCSSHRELLEHINIIQSYDLLAKNSRLPGLKQWRITFNLYQPDTEFKKSCPGKPYTRLCVCSFDGPVPNFHVLKQLSLQSSDVSMTFAVVDHGDISFYSFKEFMLPTDVY</sequence>
<feature type="compositionally biased region" description="Polar residues" evidence="3">
    <location>
        <begin position="59"/>
        <end position="74"/>
    </location>
</feature>
<dbReference type="Pfam" id="PF12928">
    <property type="entry name" value="tRNA_int_end_N2"/>
    <property type="match status" value="1"/>
</dbReference>
<protein>
    <recommendedName>
        <fullName evidence="4">tRNA-splicing endonuclease subunit Sen54 N-terminal domain-containing protein</fullName>
    </recommendedName>
</protein>
<feature type="region of interest" description="Disordered" evidence="3">
    <location>
        <begin position="33"/>
        <end position="74"/>
    </location>
</feature>
<dbReference type="AlphaFoldDB" id="A0AAE0QH31"/>
<dbReference type="PANTHER" id="PTHR21027:SF1">
    <property type="entry name" value="TRNA-SPLICING ENDONUCLEASE SUBUNIT SEN54"/>
    <property type="match status" value="1"/>
</dbReference>
<feature type="non-terminal residue" evidence="5">
    <location>
        <position position="550"/>
    </location>
</feature>
<name>A0AAE0QH31_9TELE</name>
<gene>
    <name evidence="5" type="ORF">QTP70_033050</name>
</gene>
<comment type="caution">
    <text evidence="5">The sequence shown here is derived from an EMBL/GenBank/DDBJ whole genome shotgun (WGS) entry which is preliminary data.</text>
</comment>
<evidence type="ECO:0000256" key="3">
    <source>
        <dbReference type="SAM" id="MobiDB-lite"/>
    </source>
</evidence>
<dbReference type="GO" id="GO:0000214">
    <property type="term" value="C:tRNA-intron endonuclease complex"/>
    <property type="evidence" value="ECO:0007669"/>
    <property type="project" value="TreeGrafter"/>
</dbReference>
<dbReference type="GO" id="GO:0000379">
    <property type="term" value="P:tRNA-type intron splice site recognition and cleavage"/>
    <property type="evidence" value="ECO:0007669"/>
    <property type="project" value="TreeGrafter"/>
</dbReference>
<reference evidence="5" key="1">
    <citation type="submission" date="2023-06" db="EMBL/GenBank/DDBJ databases">
        <title>Male Hemibagrus guttatus genome.</title>
        <authorList>
            <person name="Bian C."/>
        </authorList>
    </citation>
    <scope>NUCLEOTIDE SEQUENCE</scope>
    <source>
        <strain evidence="5">Male_cb2023</strain>
        <tissue evidence="5">Muscle</tissue>
    </source>
</reference>
<accession>A0AAE0QH31</accession>
<feature type="domain" description="tRNA-splicing endonuclease subunit Sen54 N-terminal" evidence="4">
    <location>
        <begin position="111"/>
        <end position="175"/>
    </location>
</feature>
<dbReference type="InterPro" id="IPR024337">
    <property type="entry name" value="tRNA_splic_suSen54"/>
</dbReference>
<organism evidence="5 6">
    <name type="scientific">Hemibagrus guttatus</name>
    <dbReference type="NCBI Taxonomy" id="175788"/>
    <lineage>
        <taxon>Eukaryota</taxon>
        <taxon>Metazoa</taxon>
        <taxon>Chordata</taxon>
        <taxon>Craniata</taxon>
        <taxon>Vertebrata</taxon>
        <taxon>Euteleostomi</taxon>
        <taxon>Actinopterygii</taxon>
        <taxon>Neopterygii</taxon>
        <taxon>Teleostei</taxon>
        <taxon>Ostariophysi</taxon>
        <taxon>Siluriformes</taxon>
        <taxon>Bagridae</taxon>
        <taxon>Hemibagrus</taxon>
    </lineage>
</organism>
<dbReference type="EMBL" id="JAUCMX010000016">
    <property type="protein sequence ID" value="KAK3520830.1"/>
    <property type="molecule type" value="Genomic_DNA"/>
</dbReference>
<keyword evidence="2" id="KW-0819">tRNA processing</keyword>
<feature type="region of interest" description="Disordered" evidence="3">
    <location>
        <begin position="241"/>
        <end position="270"/>
    </location>
</feature>
<dbReference type="PANTHER" id="PTHR21027">
    <property type="entry name" value="TRNA-SPLICING ENDONUCLEASE SUBUNIT SEN54"/>
    <property type="match status" value="1"/>
</dbReference>
<dbReference type="Proteomes" id="UP001274896">
    <property type="component" value="Unassembled WGS sequence"/>
</dbReference>
<feature type="compositionally biased region" description="Basic and acidic residues" evidence="3">
    <location>
        <begin position="45"/>
        <end position="58"/>
    </location>
</feature>
<evidence type="ECO:0000313" key="6">
    <source>
        <dbReference type="Proteomes" id="UP001274896"/>
    </source>
</evidence>
<evidence type="ECO:0000256" key="2">
    <source>
        <dbReference type="ARBA" id="ARBA00022694"/>
    </source>
</evidence>
<evidence type="ECO:0000259" key="4">
    <source>
        <dbReference type="Pfam" id="PF12928"/>
    </source>
</evidence>